<dbReference type="RefSeq" id="WP_344701440.1">
    <property type="nucleotide sequence ID" value="NZ_BAABCK010000013.1"/>
</dbReference>
<sequence length="281" mass="31853">MKLGTYLKDKREKAGITLKEMQEKSGLRKDIIHIIEAGDLNALPEPRHAEFLIQQYADAVGLDHDKLKERFASDLPDDGDLNEKRRSHPDDEEYKYFKRTIIGFLGIILSLFIIWMVLLQIGSEADVFEEKPIYDFDEKTAASKEPEENSEEEKDTVDESSTEEATEEEDETDDAQSTSDYTFNSSDGATFYYDIKVSSPLVIGLSGETPSWVTLTDDAGNNYAYETLSEGEFEISEEANVLYLTLGDATNFNVEIDGERLQNPKQGDAVTVYYEFNLIKE</sequence>
<accession>A0ABP7EHH7</accession>
<gene>
    <name evidence="4" type="ORF">GCM10022378_06890</name>
</gene>
<keyword evidence="5" id="KW-1185">Reference proteome</keyword>
<dbReference type="SUPFAM" id="SSF47413">
    <property type="entry name" value="lambda repressor-like DNA-binding domains"/>
    <property type="match status" value="1"/>
</dbReference>
<keyword evidence="2" id="KW-0472">Membrane</keyword>
<evidence type="ECO:0000259" key="3">
    <source>
        <dbReference type="Pfam" id="PF13464"/>
    </source>
</evidence>
<comment type="caution">
    <text evidence="4">The sequence shown here is derived from an EMBL/GenBank/DDBJ whole genome shotgun (WGS) entry which is preliminary data.</text>
</comment>
<keyword evidence="2" id="KW-0812">Transmembrane</keyword>
<dbReference type="Pfam" id="PF13464">
    <property type="entry name" value="RodZ_C"/>
    <property type="match status" value="1"/>
</dbReference>
<feature type="compositionally biased region" description="Acidic residues" evidence="1">
    <location>
        <begin position="148"/>
        <end position="174"/>
    </location>
</feature>
<evidence type="ECO:0000256" key="1">
    <source>
        <dbReference type="SAM" id="MobiDB-lite"/>
    </source>
</evidence>
<proteinExistence type="predicted"/>
<evidence type="ECO:0000256" key="2">
    <source>
        <dbReference type="SAM" id="Phobius"/>
    </source>
</evidence>
<dbReference type="InterPro" id="IPR010982">
    <property type="entry name" value="Lambda_DNA-bd_dom_sf"/>
</dbReference>
<dbReference type="Proteomes" id="UP001500920">
    <property type="component" value="Unassembled WGS sequence"/>
</dbReference>
<dbReference type="PANTHER" id="PTHR34475:SF1">
    <property type="entry name" value="CYTOSKELETON PROTEIN RODZ"/>
    <property type="match status" value="1"/>
</dbReference>
<organism evidence="4 5">
    <name type="scientific">Salinicoccus jeotgali</name>
    <dbReference type="NCBI Taxonomy" id="381634"/>
    <lineage>
        <taxon>Bacteria</taxon>
        <taxon>Bacillati</taxon>
        <taxon>Bacillota</taxon>
        <taxon>Bacilli</taxon>
        <taxon>Bacillales</taxon>
        <taxon>Staphylococcaceae</taxon>
        <taxon>Salinicoccus</taxon>
    </lineage>
</organism>
<feature type="domain" description="Cytoskeleton protein RodZ-like C-terminal" evidence="3">
    <location>
        <begin position="209"/>
        <end position="265"/>
    </location>
</feature>
<dbReference type="InterPro" id="IPR050400">
    <property type="entry name" value="Bact_Cytoskel_RodZ"/>
</dbReference>
<name>A0ABP7EHH7_9STAP</name>
<feature type="transmembrane region" description="Helical" evidence="2">
    <location>
        <begin position="101"/>
        <end position="122"/>
    </location>
</feature>
<protein>
    <recommendedName>
        <fullName evidence="3">Cytoskeleton protein RodZ-like C-terminal domain-containing protein</fullName>
    </recommendedName>
</protein>
<keyword evidence="2" id="KW-1133">Transmembrane helix</keyword>
<evidence type="ECO:0000313" key="4">
    <source>
        <dbReference type="EMBL" id="GAA3719334.1"/>
    </source>
</evidence>
<reference evidence="5" key="1">
    <citation type="journal article" date="2019" name="Int. J. Syst. Evol. Microbiol.">
        <title>The Global Catalogue of Microorganisms (GCM) 10K type strain sequencing project: providing services to taxonomists for standard genome sequencing and annotation.</title>
        <authorList>
            <consortium name="The Broad Institute Genomics Platform"/>
            <consortium name="The Broad Institute Genome Sequencing Center for Infectious Disease"/>
            <person name="Wu L."/>
            <person name="Ma J."/>
        </authorList>
    </citation>
    <scope>NUCLEOTIDE SEQUENCE [LARGE SCALE GENOMIC DNA]</scope>
    <source>
        <strain evidence="5">JCM 16981</strain>
    </source>
</reference>
<feature type="compositionally biased region" description="Basic and acidic residues" evidence="1">
    <location>
        <begin position="138"/>
        <end position="147"/>
    </location>
</feature>
<dbReference type="EMBL" id="BAABCK010000013">
    <property type="protein sequence ID" value="GAA3719334.1"/>
    <property type="molecule type" value="Genomic_DNA"/>
</dbReference>
<dbReference type="Pfam" id="PF13413">
    <property type="entry name" value="HTH_25"/>
    <property type="match status" value="1"/>
</dbReference>
<dbReference type="Gene3D" id="1.10.260.40">
    <property type="entry name" value="lambda repressor-like DNA-binding domains"/>
    <property type="match status" value="1"/>
</dbReference>
<dbReference type="CDD" id="cd00093">
    <property type="entry name" value="HTH_XRE"/>
    <property type="match status" value="1"/>
</dbReference>
<dbReference type="InterPro" id="IPR001387">
    <property type="entry name" value="Cro/C1-type_HTH"/>
</dbReference>
<feature type="region of interest" description="Disordered" evidence="1">
    <location>
        <begin position="138"/>
        <end position="181"/>
    </location>
</feature>
<dbReference type="InterPro" id="IPR025194">
    <property type="entry name" value="RodZ-like_C"/>
</dbReference>
<dbReference type="PANTHER" id="PTHR34475">
    <property type="match status" value="1"/>
</dbReference>
<evidence type="ECO:0000313" key="5">
    <source>
        <dbReference type="Proteomes" id="UP001500920"/>
    </source>
</evidence>